<feature type="chain" id="PRO_5038814951" description="PPIase cyclophilin-type domain-containing protein" evidence="3">
    <location>
        <begin position="24"/>
        <end position="240"/>
    </location>
</feature>
<feature type="compositionally biased region" description="Low complexity" evidence="2">
    <location>
        <begin position="217"/>
        <end position="227"/>
    </location>
</feature>
<feature type="region of interest" description="Disordered" evidence="2">
    <location>
        <begin position="31"/>
        <end position="60"/>
    </location>
</feature>
<feature type="signal peptide" evidence="3">
    <location>
        <begin position="1"/>
        <end position="23"/>
    </location>
</feature>
<comment type="function">
    <text evidence="1">PPIases accelerate the folding of proteins. It catalyzes the cis-trans isomerization of proline imidic peptide bonds in oligopeptides.</text>
</comment>
<comment type="caution">
    <text evidence="5">The sequence shown here is derived from an EMBL/GenBank/DDBJ whole genome shotgun (WGS) entry which is preliminary data.</text>
</comment>
<dbReference type="PANTHER" id="PTHR45625:SF3">
    <property type="entry name" value="PEPTIDYL-PROLYL CIS-TRANS ISOMERASE B-RELATED"/>
    <property type="match status" value="1"/>
</dbReference>
<feature type="compositionally biased region" description="Low complexity" evidence="2">
    <location>
        <begin position="34"/>
        <end position="58"/>
    </location>
</feature>
<evidence type="ECO:0000259" key="4">
    <source>
        <dbReference type="PROSITE" id="PS50072"/>
    </source>
</evidence>
<name>A0A1Q9LS87_9PSEU</name>
<dbReference type="OrthoDB" id="5507614at2"/>
<evidence type="ECO:0000256" key="3">
    <source>
        <dbReference type="SAM" id="SignalP"/>
    </source>
</evidence>
<reference evidence="5 6" key="1">
    <citation type="submission" date="2016-10" db="EMBL/GenBank/DDBJ databases">
        <title>The Draft Genome Sequence of Actinokineospora bangkokensis 44EHWT reveals the biosynthetic pathway of antifungal compounds Thailandins with unusual extender unit butylmalonyl-CoA.</title>
        <authorList>
            <person name="Greule A."/>
            <person name="Intra B."/>
            <person name="Flemming S."/>
            <person name="Rommel M.G."/>
            <person name="Panbangred W."/>
            <person name="Bechthold A."/>
        </authorList>
    </citation>
    <scope>NUCLEOTIDE SEQUENCE [LARGE SCALE GENOMIC DNA]</scope>
    <source>
        <strain evidence="5 6">44EHW</strain>
    </source>
</reference>
<evidence type="ECO:0000313" key="5">
    <source>
        <dbReference type="EMBL" id="OLR94879.1"/>
    </source>
</evidence>
<evidence type="ECO:0000256" key="1">
    <source>
        <dbReference type="ARBA" id="ARBA00002388"/>
    </source>
</evidence>
<feature type="region of interest" description="Disordered" evidence="2">
    <location>
        <begin position="217"/>
        <end position="240"/>
    </location>
</feature>
<sequence>MRPLPALAALAAAALLLSGCASAVRGTAVAGEVPPSTAPRTTTSAQASTSAPGASGAGVSCDYERSGTAAKPVDLPPATSTDTPAKVVLALGGGEVIVELSPDTPCTGRSFAHLARSGYYDGTPCHRLTTSAGLQVLQCGDPSGTGSGGPGYVIPDENPDSASAYVPGVVAMANAGPHTGGSQFFIIYGTCDIPPDYAVIGKTDAAGLAVVTRIAAGGVDSPSGDGPPKTPVTIESAKAS</sequence>
<dbReference type="InterPro" id="IPR044666">
    <property type="entry name" value="Cyclophilin_A-like"/>
</dbReference>
<keyword evidence="3" id="KW-0732">Signal</keyword>
<dbReference type="GO" id="GO:0003755">
    <property type="term" value="F:peptidyl-prolyl cis-trans isomerase activity"/>
    <property type="evidence" value="ECO:0007669"/>
    <property type="project" value="InterPro"/>
</dbReference>
<dbReference type="PROSITE" id="PS50072">
    <property type="entry name" value="CSA_PPIASE_2"/>
    <property type="match status" value="1"/>
</dbReference>
<dbReference type="PROSITE" id="PS51257">
    <property type="entry name" value="PROKAR_LIPOPROTEIN"/>
    <property type="match status" value="1"/>
</dbReference>
<dbReference type="InterPro" id="IPR029000">
    <property type="entry name" value="Cyclophilin-like_dom_sf"/>
</dbReference>
<dbReference type="SUPFAM" id="SSF50891">
    <property type="entry name" value="Cyclophilin-like"/>
    <property type="match status" value="1"/>
</dbReference>
<evidence type="ECO:0000256" key="2">
    <source>
        <dbReference type="SAM" id="MobiDB-lite"/>
    </source>
</evidence>
<keyword evidence="6" id="KW-1185">Reference proteome</keyword>
<organism evidence="5 6">
    <name type="scientific">Actinokineospora bangkokensis</name>
    <dbReference type="NCBI Taxonomy" id="1193682"/>
    <lineage>
        <taxon>Bacteria</taxon>
        <taxon>Bacillati</taxon>
        <taxon>Actinomycetota</taxon>
        <taxon>Actinomycetes</taxon>
        <taxon>Pseudonocardiales</taxon>
        <taxon>Pseudonocardiaceae</taxon>
        <taxon>Actinokineospora</taxon>
    </lineage>
</organism>
<dbReference type="PANTHER" id="PTHR45625">
    <property type="entry name" value="PEPTIDYL-PROLYL CIS-TRANS ISOMERASE-RELATED"/>
    <property type="match status" value="1"/>
</dbReference>
<dbReference type="EMBL" id="MKQR01000006">
    <property type="protein sequence ID" value="OLR94879.1"/>
    <property type="molecule type" value="Genomic_DNA"/>
</dbReference>
<dbReference type="Pfam" id="PF00160">
    <property type="entry name" value="Pro_isomerase"/>
    <property type="match status" value="1"/>
</dbReference>
<dbReference type="Gene3D" id="2.40.100.10">
    <property type="entry name" value="Cyclophilin-like"/>
    <property type="match status" value="1"/>
</dbReference>
<dbReference type="STRING" id="1193682.BJP25_09685"/>
<gene>
    <name evidence="5" type="ORF">BJP25_09685</name>
</gene>
<dbReference type="InterPro" id="IPR002130">
    <property type="entry name" value="Cyclophilin-type_PPIase_dom"/>
</dbReference>
<dbReference type="CDD" id="cd00317">
    <property type="entry name" value="cyclophilin"/>
    <property type="match status" value="1"/>
</dbReference>
<protein>
    <recommendedName>
        <fullName evidence="4">PPIase cyclophilin-type domain-containing protein</fullName>
    </recommendedName>
</protein>
<accession>A0A1Q9LS87</accession>
<dbReference type="RefSeq" id="WP_075973446.1">
    <property type="nucleotide sequence ID" value="NZ_MKQR01000006.1"/>
</dbReference>
<proteinExistence type="predicted"/>
<evidence type="ECO:0000313" key="6">
    <source>
        <dbReference type="Proteomes" id="UP000186040"/>
    </source>
</evidence>
<feature type="domain" description="PPIase cyclophilin-type" evidence="4">
    <location>
        <begin position="94"/>
        <end position="239"/>
    </location>
</feature>
<dbReference type="AlphaFoldDB" id="A0A1Q9LS87"/>
<dbReference type="Proteomes" id="UP000186040">
    <property type="component" value="Unassembled WGS sequence"/>
</dbReference>